<evidence type="ECO:0000313" key="3">
    <source>
        <dbReference type="Proteomes" id="UP001500879"/>
    </source>
</evidence>
<proteinExistence type="predicted"/>
<gene>
    <name evidence="2" type="ORF">GCM10010357_70920</name>
</gene>
<evidence type="ECO:0000313" key="2">
    <source>
        <dbReference type="EMBL" id="GAA0439309.1"/>
    </source>
</evidence>
<accession>A0ABN0Z8U5</accession>
<name>A0ABN0Z8U5_9ACTN</name>
<protein>
    <submittedName>
        <fullName evidence="2">Uncharacterized protein</fullName>
    </submittedName>
</protein>
<organism evidence="2 3">
    <name type="scientific">Streptomyces luteireticuli</name>
    <dbReference type="NCBI Taxonomy" id="173858"/>
    <lineage>
        <taxon>Bacteria</taxon>
        <taxon>Bacillati</taxon>
        <taxon>Actinomycetota</taxon>
        <taxon>Actinomycetes</taxon>
        <taxon>Kitasatosporales</taxon>
        <taxon>Streptomycetaceae</taxon>
        <taxon>Streptomyces</taxon>
    </lineage>
</organism>
<sequence length="123" mass="13047">MPIALPARILGDWAEFRAAEDAARGALDRFQPRADITPGETEEMVSAALAAVGVFEPPPHPDSLEPDNCTALFLPPAESGSSLFGAWQQCVTEPGHAGPWHDCGPVSWQDGQPGTLPARPPRP</sequence>
<keyword evidence="3" id="KW-1185">Reference proteome</keyword>
<dbReference type="Proteomes" id="UP001500879">
    <property type="component" value="Unassembled WGS sequence"/>
</dbReference>
<dbReference type="EMBL" id="BAAABX010000093">
    <property type="protein sequence ID" value="GAA0439309.1"/>
    <property type="molecule type" value="Genomic_DNA"/>
</dbReference>
<evidence type="ECO:0000256" key="1">
    <source>
        <dbReference type="SAM" id="MobiDB-lite"/>
    </source>
</evidence>
<reference evidence="2 3" key="1">
    <citation type="journal article" date="2019" name="Int. J. Syst. Evol. Microbiol.">
        <title>The Global Catalogue of Microorganisms (GCM) 10K type strain sequencing project: providing services to taxonomists for standard genome sequencing and annotation.</title>
        <authorList>
            <consortium name="The Broad Institute Genomics Platform"/>
            <consortium name="The Broad Institute Genome Sequencing Center for Infectious Disease"/>
            <person name="Wu L."/>
            <person name="Ma J."/>
        </authorList>
    </citation>
    <scope>NUCLEOTIDE SEQUENCE [LARGE SCALE GENOMIC DNA]</scope>
    <source>
        <strain evidence="2 3">JCM 4788</strain>
    </source>
</reference>
<feature type="region of interest" description="Disordered" evidence="1">
    <location>
        <begin position="96"/>
        <end position="123"/>
    </location>
</feature>
<comment type="caution">
    <text evidence="2">The sequence shown here is derived from an EMBL/GenBank/DDBJ whole genome shotgun (WGS) entry which is preliminary data.</text>
</comment>